<evidence type="ECO:0000256" key="2">
    <source>
        <dbReference type="ARBA" id="ARBA00022540"/>
    </source>
</evidence>
<dbReference type="GO" id="GO:0002191">
    <property type="term" value="P:cap-dependent translational initiation"/>
    <property type="evidence" value="ECO:0007669"/>
    <property type="project" value="UniProtKB-UniRule"/>
</dbReference>
<dbReference type="GO" id="GO:0001732">
    <property type="term" value="P:formation of cytoplasmic translation initiation complex"/>
    <property type="evidence" value="ECO:0007669"/>
    <property type="project" value="UniProtKB-UniRule"/>
</dbReference>
<evidence type="ECO:0000256" key="4">
    <source>
        <dbReference type="ARBA" id="ARBA00022917"/>
    </source>
</evidence>
<evidence type="ECO:0000313" key="8">
    <source>
        <dbReference type="Proteomes" id="UP000186594"/>
    </source>
</evidence>
<dbReference type="InterPro" id="IPR007783">
    <property type="entry name" value="eIF3d"/>
</dbReference>
<evidence type="ECO:0000313" key="7">
    <source>
        <dbReference type="EMBL" id="OLL26767.1"/>
    </source>
</evidence>
<protein>
    <recommendedName>
        <fullName evidence="5">Eukaryotic translation initiation factor 3 subunit D</fullName>
        <shortName evidence="5">eIF3d</shortName>
    </recommendedName>
</protein>
<dbReference type="HAMAP" id="MF_03003">
    <property type="entry name" value="eIF3d"/>
    <property type="match status" value="1"/>
</dbReference>
<dbReference type="GO" id="GO:0016282">
    <property type="term" value="C:eukaryotic 43S preinitiation complex"/>
    <property type="evidence" value="ECO:0007669"/>
    <property type="project" value="UniProtKB-UniRule"/>
</dbReference>
<accession>A0A1U7LVS5</accession>
<dbReference type="GO" id="GO:0098808">
    <property type="term" value="F:mRNA cap binding"/>
    <property type="evidence" value="ECO:0007669"/>
    <property type="project" value="UniProtKB-UniRule"/>
</dbReference>
<keyword evidence="1 5" id="KW-0963">Cytoplasm</keyword>
<feature type="region of interest" description="RNA gate" evidence="5">
    <location>
        <begin position="298"/>
        <end position="312"/>
    </location>
</feature>
<keyword evidence="8" id="KW-1185">Reference proteome</keyword>
<dbReference type="GO" id="GO:0003743">
    <property type="term" value="F:translation initiation factor activity"/>
    <property type="evidence" value="ECO:0007669"/>
    <property type="project" value="UniProtKB-UniRule"/>
</dbReference>
<comment type="subcellular location">
    <subcellularLocation>
        <location evidence="5">Cytoplasm</location>
    </subcellularLocation>
</comment>
<dbReference type="OMA" id="FMDKRDN"/>
<dbReference type="GO" id="GO:0033290">
    <property type="term" value="C:eukaryotic 48S preinitiation complex"/>
    <property type="evidence" value="ECO:0007669"/>
    <property type="project" value="UniProtKB-UniRule"/>
</dbReference>
<dbReference type="PIRSF" id="PIRSF016281">
    <property type="entry name" value="EIF-3_zeta"/>
    <property type="match status" value="1"/>
</dbReference>
<evidence type="ECO:0000256" key="1">
    <source>
        <dbReference type="ARBA" id="ARBA00022490"/>
    </source>
</evidence>
<dbReference type="Pfam" id="PF05091">
    <property type="entry name" value="eIF-3_zeta"/>
    <property type="match status" value="1"/>
</dbReference>
<dbReference type="EMBL" id="LXFE01000148">
    <property type="protein sequence ID" value="OLL26767.1"/>
    <property type="molecule type" value="Genomic_DNA"/>
</dbReference>
<dbReference type="GO" id="GO:0071541">
    <property type="term" value="C:eukaryotic translation initiation factor 3 complex, eIF3m"/>
    <property type="evidence" value="ECO:0007669"/>
    <property type="project" value="EnsemblFungi"/>
</dbReference>
<proteinExistence type="inferred from homology"/>
<evidence type="ECO:0000256" key="3">
    <source>
        <dbReference type="ARBA" id="ARBA00022884"/>
    </source>
</evidence>
<dbReference type="PANTHER" id="PTHR12399">
    <property type="entry name" value="EUKARYOTIC TRANSLATION INITIATION FACTOR 3 SUBUNIT 7"/>
    <property type="match status" value="1"/>
</dbReference>
<sequence length="564" mass="63182">MTFALPEFPKTLGWGPPATAPEDDPLADVPYAPYSKGDKLGKIADWTADGEKDRRDAGRQQRGIRDQYQAYGAGLNSVFAFQQGEEEEGSFSVVDNKSSSKAKDPIARKSADKSRLTRGSSQPGRGGRSNLQRLGGGRLSAQDNRRPQQNNQAGRGRRMGWKDYDKPTKIRDASINIKPTWKLVDEIEFNRLSKLNLDVSQGEDVETYGSLNFYDKSYDKIAPKTERIFQSIDRVQFNPTTTDDPVIQKLAQSDTATIFATDNILSLLMCAPRSVLPWDIIVHREGNKLFLDKRENGPFDYVTVNENAANPPQDDDTIKEVINTSSALRLEATYIVQNFGVQVVSESTQVHKFQHPDPFYNESEETDPLANKGYRYRRFDLSISEEEPLSMIVRTEIDAVLLTPSGETQFLTIKALNEFDSKAAGSSGIDWRAKLDSQRGAVVATEMKNNNFKLARWAVQSYLAGADQMKLGLHFSCARLTIRFVSRMNPKDATKHSVVGVCGYRPRDFASQMNLNISNGWGIVRTIVDMCMKMPEGKSVLIKDPNRPLVRVYSTGEEEEDFTA</sequence>
<organism evidence="7 8">
    <name type="scientific">Neolecta irregularis (strain DAH-3)</name>
    <dbReference type="NCBI Taxonomy" id="1198029"/>
    <lineage>
        <taxon>Eukaryota</taxon>
        <taxon>Fungi</taxon>
        <taxon>Dikarya</taxon>
        <taxon>Ascomycota</taxon>
        <taxon>Taphrinomycotina</taxon>
        <taxon>Neolectales</taxon>
        <taxon>Neolectaceae</taxon>
        <taxon>Neolecta</taxon>
    </lineage>
</organism>
<keyword evidence="3" id="KW-0694">RNA-binding</keyword>
<feature type="compositionally biased region" description="Basic and acidic residues" evidence="6">
    <location>
        <begin position="101"/>
        <end position="115"/>
    </location>
</feature>
<dbReference type="STRING" id="1198029.A0A1U7LVS5"/>
<feature type="compositionally biased region" description="Basic and acidic residues" evidence="6">
    <location>
        <begin position="49"/>
        <end position="65"/>
    </location>
</feature>
<comment type="caution">
    <text evidence="7">The sequence shown here is derived from an EMBL/GenBank/DDBJ whole genome shotgun (WGS) entry which is preliminary data.</text>
</comment>
<dbReference type="Proteomes" id="UP000186594">
    <property type="component" value="Unassembled WGS sequence"/>
</dbReference>
<gene>
    <name evidence="7" type="ORF">NEOLI_001735</name>
</gene>
<dbReference type="PANTHER" id="PTHR12399:SF0">
    <property type="entry name" value="EUKARYOTIC TRANSLATION INITIATION FACTOR 3 SUBUNIT D"/>
    <property type="match status" value="1"/>
</dbReference>
<name>A0A1U7LVS5_NEOID</name>
<evidence type="ECO:0000256" key="6">
    <source>
        <dbReference type="SAM" id="MobiDB-lite"/>
    </source>
</evidence>
<comment type="domain">
    <text evidence="5">The RNA gate region regulates mRNA cap recognition to prevent promiscuous mRNA-binding before assembly of eif3d into the full eukaryotic translation initiation factor 3 (eIF-3) complex.</text>
</comment>
<feature type="region of interest" description="Disordered" evidence="6">
    <location>
        <begin position="1"/>
        <end position="65"/>
    </location>
</feature>
<keyword evidence="2 5" id="KW-0396">Initiation factor</keyword>
<dbReference type="GO" id="GO:0071540">
    <property type="term" value="C:eukaryotic translation initiation factor 3 complex, eIF3e"/>
    <property type="evidence" value="ECO:0007669"/>
    <property type="project" value="EnsemblFungi"/>
</dbReference>
<dbReference type="GO" id="GO:0005829">
    <property type="term" value="C:cytosol"/>
    <property type="evidence" value="ECO:0007669"/>
    <property type="project" value="EnsemblFungi"/>
</dbReference>
<evidence type="ECO:0000256" key="5">
    <source>
        <dbReference type="HAMAP-Rule" id="MF_03003"/>
    </source>
</evidence>
<dbReference type="OrthoDB" id="16538at2759"/>
<comment type="subunit">
    <text evidence="5">Component of the eukaryotic translation initiation factor 3 (eIF-3) complex.</text>
</comment>
<dbReference type="AlphaFoldDB" id="A0A1U7LVS5"/>
<feature type="region of interest" description="Disordered" evidence="6">
    <location>
        <begin position="90"/>
        <end position="164"/>
    </location>
</feature>
<keyword evidence="4 5" id="KW-0648">Protein biosynthesis</keyword>
<comment type="function">
    <text evidence="5">mRNA cap-binding component of the eukaryotic translation initiation factor 3 (eIF-3) complex, which is involved in protein synthesis of a specialized repertoire of mRNAs and, together with other initiation factors, stimulates binding of mRNA and methionyl-tRNAi to the 40S ribosome. The eIF-3 complex specifically targets and initiates translation of a subset of mRNAs involved in cell proliferation. In the eIF-3 complex, eif3d specifically recognizes and binds the 7-methylguanosine cap of a subset of mRNAs.</text>
</comment>
<reference evidence="7 8" key="1">
    <citation type="submission" date="2016-04" db="EMBL/GenBank/DDBJ databases">
        <title>Evolutionary innovation and constraint leading to complex multicellularity in the Ascomycota.</title>
        <authorList>
            <person name="Cisse O."/>
            <person name="Nguyen A."/>
            <person name="Hewitt D.A."/>
            <person name="Jedd G."/>
            <person name="Stajich J.E."/>
        </authorList>
    </citation>
    <scope>NUCLEOTIDE SEQUENCE [LARGE SCALE GENOMIC DNA]</scope>
    <source>
        <strain evidence="7 8">DAH-3</strain>
    </source>
</reference>
<comment type="similarity">
    <text evidence="5">Belongs to the eIF-3 subunit D family.</text>
</comment>